<dbReference type="Gene3D" id="3.10.10.10">
    <property type="entry name" value="HIV Type 1 Reverse Transcriptase, subunit A, domain 1"/>
    <property type="match status" value="1"/>
</dbReference>
<dbReference type="InterPro" id="IPR043502">
    <property type="entry name" value="DNA/RNA_pol_sf"/>
</dbReference>
<gene>
    <name evidence="4" type="ORF">GSOID_T00013769001</name>
</gene>
<evidence type="ECO:0000313" key="4">
    <source>
        <dbReference type="EMBL" id="CBY15491.1"/>
    </source>
</evidence>
<dbReference type="OrthoDB" id="2897838at2759"/>
<dbReference type="Proteomes" id="UP000001307">
    <property type="component" value="Unassembled WGS sequence"/>
</dbReference>
<reference evidence="4" key="1">
    <citation type="journal article" date="2010" name="Science">
        <title>Plasticity of animal genome architecture unmasked by rapid evolution of a pelagic tunicate.</title>
        <authorList>
            <person name="Denoeud F."/>
            <person name="Henriet S."/>
            <person name="Mungpakdee S."/>
            <person name="Aury J.M."/>
            <person name="Da Silva C."/>
            <person name="Brinkmann H."/>
            <person name="Mikhaleva J."/>
            <person name="Olsen L.C."/>
            <person name="Jubin C."/>
            <person name="Canestro C."/>
            <person name="Bouquet J.M."/>
            <person name="Danks G."/>
            <person name="Poulain J."/>
            <person name="Campsteijn C."/>
            <person name="Adamski M."/>
            <person name="Cross I."/>
            <person name="Yadetie F."/>
            <person name="Muffato M."/>
            <person name="Louis A."/>
            <person name="Butcher S."/>
            <person name="Tsagkogeorga G."/>
            <person name="Konrad A."/>
            <person name="Singh S."/>
            <person name="Jensen M.F."/>
            <person name="Cong E.H."/>
            <person name="Eikeseth-Otteraa H."/>
            <person name="Noel B."/>
            <person name="Anthouard V."/>
            <person name="Porcel B.M."/>
            <person name="Kachouri-Lafond R."/>
            <person name="Nishino A."/>
            <person name="Ugolini M."/>
            <person name="Chourrout P."/>
            <person name="Nishida H."/>
            <person name="Aasland R."/>
            <person name="Huzurbazar S."/>
            <person name="Westhof E."/>
            <person name="Delsuc F."/>
            <person name="Lehrach H."/>
            <person name="Reinhardt R."/>
            <person name="Weissenbach J."/>
            <person name="Roy S.W."/>
            <person name="Artiguenave F."/>
            <person name="Postlethwait J.H."/>
            <person name="Manak J.R."/>
            <person name="Thompson E.M."/>
            <person name="Jaillon O."/>
            <person name="Du Pasquier L."/>
            <person name="Boudinot P."/>
            <person name="Liberles D.A."/>
            <person name="Volff J.N."/>
            <person name="Philippe H."/>
            <person name="Lenhard B."/>
            <person name="Roest Crollius H."/>
            <person name="Wincker P."/>
            <person name="Chourrout D."/>
        </authorList>
    </citation>
    <scope>NUCLEOTIDE SEQUENCE [LARGE SCALE GENOMIC DNA]</scope>
</reference>
<evidence type="ECO:0000256" key="1">
    <source>
        <dbReference type="ARBA" id="ARBA00010879"/>
    </source>
</evidence>
<dbReference type="PANTHER" id="PTHR33050">
    <property type="entry name" value="REVERSE TRANSCRIPTASE DOMAIN-CONTAINING PROTEIN"/>
    <property type="match status" value="1"/>
</dbReference>
<dbReference type="InterPro" id="IPR043128">
    <property type="entry name" value="Rev_trsase/Diguanyl_cyclase"/>
</dbReference>
<protein>
    <recommendedName>
        <fullName evidence="2">ribonuclease H</fullName>
        <ecNumber evidence="2">3.1.26.4</ecNumber>
    </recommendedName>
</protein>
<organism evidence="4">
    <name type="scientific">Oikopleura dioica</name>
    <name type="common">Tunicate</name>
    <dbReference type="NCBI Taxonomy" id="34765"/>
    <lineage>
        <taxon>Eukaryota</taxon>
        <taxon>Metazoa</taxon>
        <taxon>Chordata</taxon>
        <taxon>Tunicata</taxon>
        <taxon>Appendicularia</taxon>
        <taxon>Copelata</taxon>
        <taxon>Oikopleuridae</taxon>
        <taxon>Oikopleura</taxon>
    </lineage>
</organism>
<dbReference type="InterPro" id="IPR052055">
    <property type="entry name" value="Hepadnavirus_pol/RT"/>
</dbReference>
<proteinExistence type="inferred from homology"/>
<dbReference type="InterPro" id="IPR000477">
    <property type="entry name" value="RT_dom"/>
</dbReference>
<evidence type="ECO:0000313" key="5">
    <source>
        <dbReference type="Proteomes" id="UP000001307"/>
    </source>
</evidence>
<dbReference type="SUPFAM" id="SSF56672">
    <property type="entry name" value="DNA/RNA polymerases"/>
    <property type="match status" value="1"/>
</dbReference>
<feature type="domain" description="Reverse transcriptase" evidence="3">
    <location>
        <begin position="204"/>
        <end position="347"/>
    </location>
</feature>
<dbReference type="InParanoid" id="E4Y0T3"/>
<evidence type="ECO:0000256" key="2">
    <source>
        <dbReference type="ARBA" id="ARBA00012180"/>
    </source>
</evidence>
<dbReference type="GO" id="GO:0004523">
    <property type="term" value="F:RNA-DNA hybrid ribonuclease activity"/>
    <property type="evidence" value="ECO:0007669"/>
    <property type="project" value="UniProtKB-EC"/>
</dbReference>
<dbReference type="AlphaFoldDB" id="E4Y0T3"/>
<dbReference type="EC" id="3.1.26.4" evidence="2"/>
<dbReference type="EMBL" id="FN653531">
    <property type="protein sequence ID" value="CBY15491.1"/>
    <property type="molecule type" value="Genomic_DNA"/>
</dbReference>
<comment type="similarity">
    <text evidence="1">Belongs to the beta type-B retroviral polymerase family. HERV class-II K(HML-2) pol subfamily.</text>
</comment>
<dbReference type="PANTHER" id="PTHR33050:SF7">
    <property type="entry name" value="RIBONUCLEASE H"/>
    <property type="match status" value="1"/>
</dbReference>
<dbReference type="Pfam" id="PF00078">
    <property type="entry name" value="RVT_1"/>
    <property type="match status" value="1"/>
</dbReference>
<keyword evidence="5" id="KW-1185">Reference proteome</keyword>
<sequence length="724" mass="83369">MEGIEEPSWENLFFKKEADFIAGRWTKNTDVWRTLIAQMPENTQALVYHLVHGGADLFLNLKCIERTEAVTFKKRKICTRKKISERNREMLKKMSDNPLTFNNQRLRISKVIPKPYEVIKGRLKTLEVPNQEAVRERSGEILQQLKDWCRMGSITLTEHGKKPWITAGFILVDRPEKDTRVCLNGSILKPLELYTFPCKMDSVKTAIQLLKRGDLLAKFDDKKGYHQMPLAAESKKMACFKWGGHVFENNILAFGLPAAPGQYQLLNSVGINFLRRNGIKITLYLDDRLLVVTPESEEQRQKLLKEEVICKEVWVVAATLVAMGGFVNIEKSEFKPTQRIEFLGFILDTEKETVEIPKGRWQVLKKRIREAQSEPTVELKLLERIRGTQASMVEVFSNMRMMIRQITILITQTELEKKTHTVLTKAVRREWRIWFKFEESGLSRCWRKQDRSDAGLLIYTDASKHAGAIVIESWKLSEKFAWEEDLANAHIGIKEAAAIRMALEWYGKNLAKKRVTFLCDNDSVVQGAVNGSKDPEMNKQLVKIWSLAQKRSIDMKVEWVSTKLQKADDPSRIVDTREQKLTNAGFAYLQSHLNKRLEIDVAATEINRKCAIFIARRMSQNAFGADFLTFPIHKLLGRVLYAFPPKKIIMNYYKRLLNIAAPWALIVTSYEAESPVLVLAREKGFRIISLPCDCIITPVKQKTQLGFWKIADNISQIHAIVNRL</sequence>
<evidence type="ECO:0000259" key="3">
    <source>
        <dbReference type="Pfam" id="PF00078"/>
    </source>
</evidence>
<dbReference type="Gene3D" id="3.30.70.270">
    <property type="match status" value="1"/>
</dbReference>
<accession>E4Y0T3</accession>
<name>E4Y0T3_OIKDI</name>
<dbReference type="CDD" id="cd09275">
    <property type="entry name" value="RNase_HI_RT_DIRS1"/>
    <property type="match status" value="1"/>
</dbReference>